<dbReference type="Pfam" id="PF15117">
    <property type="entry name" value="UPF0697"/>
    <property type="match status" value="1"/>
</dbReference>
<feature type="compositionally biased region" description="Basic and acidic residues" evidence="7">
    <location>
        <begin position="44"/>
        <end position="59"/>
    </location>
</feature>
<feature type="compositionally biased region" description="Pro residues" evidence="7">
    <location>
        <begin position="61"/>
        <end position="70"/>
    </location>
</feature>
<sequence length="293" mass="32197">RAYAFLRKYERKSEKQPCALLRQKQGLRSPSSASALGTGQLPLPRHEPRAPRRAGERRAAPPSPLRPPAPARDGHTHADLRRGRGPPPREPAGRAGARGGGKEPGSTHAPGAAPGPSRRLSHSQLRGAGEKDLAPRCVRKPPGRQEVTKAEGVRSGRAPLPRVRPDSRESPSEPAGRAPPPQRAAPMPGGYGVMGDDGSIDYSVHEAWNEATNVYLVVILVSFGLFMYAKRNKRKIMRIFSVPPTTETLSEPNFYDTMSKIRLRQQLEMYSISRKYDYQQPQNQADSVQLSVE</sequence>
<evidence type="ECO:0000256" key="5">
    <source>
        <dbReference type="ARBA" id="ARBA00022989"/>
    </source>
</evidence>
<evidence type="ECO:0000313" key="11">
    <source>
        <dbReference type="VGNC" id="VGNC:23345"/>
    </source>
</evidence>
<dbReference type="PANTHER" id="PTHR31888:SF1">
    <property type="entry name" value="SMALL INTEGRAL MEMBRANE PROTEIN 19"/>
    <property type="match status" value="1"/>
</dbReference>
<reference evidence="9 10" key="1">
    <citation type="journal article" date="2009" name="Science">
        <title>Genome sequence, comparative analysis, and population genetics of the domestic horse.</title>
        <authorList>
            <consortium name="Broad Institute Genome Sequencing Platform"/>
            <consortium name="Broad Institute Whole Genome Assembly Team"/>
            <person name="Wade C.M."/>
            <person name="Giulotto E."/>
            <person name="Sigurdsson S."/>
            <person name="Zoli M."/>
            <person name="Gnerre S."/>
            <person name="Imsland F."/>
            <person name="Lear T.L."/>
            <person name="Adelson D.L."/>
            <person name="Bailey E."/>
            <person name="Bellone R.R."/>
            <person name="Bloecker H."/>
            <person name="Distl O."/>
            <person name="Edgar R.C."/>
            <person name="Garber M."/>
            <person name="Leeb T."/>
            <person name="Mauceli E."/>
            <person name="MacLeod J.N."/>
            <person name="Penedo M.C.T."/>
            <person name="Raison J.M."/>
            <person name="Sharpe T."/>
            <person name="Vogel J."/>
            <person name="Andersson L."/>
            <person name="Antczak D.F."/>
            <person name="Biagi T."/>
            <person name="Binns M.M."/>
            <person name="Chowdhary B.P."/>
            <person name="Coleman S.J."/>
            <person name="Della Valle G."/>
            <person name="Fryc S."/>
            <person name="Guerin G."/>
            <person name="Hasegawa T."/>
            <person name="Hill E.W."/>
            <person name="Jurka J."/>
            <person name="Kiialainen A."/>
            <person name="Lindgren G."/>
            <person name="Liu J."/>
            <person name="Magnani E."/>
            <person name="Mickelson J.R."/>
            <person name="Murray J."/>
            <person name="Nergadze S.G."/>
            <person name="Onofrio R."/>
            <person name="Pedroni S."/>
            <person name="Piras M.F."/>
            <person name="Raudsepp T."/>
            <person name="Rocchi M."/>
            <person name="Roeed K.H."/>
            <person name="Ryder O.A."/>
            <person name="Searle S."/>
            <person name="Skow L."/>
            <person name="Swinburne J.E."/>
            <person name="Syvaenen A.C."/>
            <person name="Tozaki T."/>
            <person name="Valberg S.J."/>
            <person name="Vaudin M."/>
            <person name="White J.R."/>
            <person name="Zody M.C."/>
            <person name="Lander E.S."/>
            <person name="Lindblad-Toh K."/>
        </authorList>
    </citation>
    <scope>NUCLEOTIDE SEQUENCE [LARGE SCALE GENOMIC DNA]</scope>
    <source>
        <strain evidence="9 10">Thoroughbred</strain>
    </source>
</reference>
<reference evidence="9" key="2">
    <citation type="submission" date="2025-08" db="UniProtKB">
        <authorList>
            <consortium name="Ensembl"/>
        </authorList>
    </citation>
    <scope>IDENTIFICATION</scope>
    <source>
        <strain evidence="9">Thoroughbred</strain>
    </source>
</reference>
<evidence type="ECO:0000256" key="2">
    <source>
        <dbReference type="ARBA" id="ARBA00008977"/>
    </source>
</evidence>
<keyword evidence="4 8" id="KW-0812">Transmembrane</keyword>
<dbReference type="STRING" id="9796.ENSECAP00000045242"/>
<dbReference type="Proteomes" id="UP000002281">
    <property type="component" value="Chromosome 27"/>
</dbReference>
<dbReference type="PANTHER" id="PTHR31888">
    <property type="entry name" value="SMALL INTEGRAL MEMBRANE PROTEIN 19"/>
    <property type="match status" value="1"/>
</dbReference>
<protein>
    <recommendedName>
        <fullName evidence="3">Small integral membrane protein 19</fullName>
    </recommendedName>
</protein>
<keyword evidence="5 8" id="KW-1133">Transmembrane helix</keyword>
<feature type="compositionally biased region" description="Polar residues" evidence="7">
    <location>
        <begin position="26"/>
        <end position="37"/>
    </location>
</feature>
<comment type="similarity">
    <text evidence="2">Belongs to the SMIM19 family.</text>
</comment>
<evidence type="ECO:0000256" key="3">
    <source>
        <dbReference type="ARBA" id="ARBA00017901"/>
    </source>
</evidence>
<dbReference type="GO" id="GO:0016020">
    <property type="term" value="C:membrane"/>
    <property type="evidence" value="ECO:0007669"/>
    <property type="project" value="UniProtKB-SubCell"/>
</dbReference>
<organism evidence="9 10">
    <name type="scientific">Equus caballus</name>
    <name type="common">Horse</name>
    <dbReference type="NCBI Taxonomy" id="9796"/>
    <lineage>
        <taxon>Eukaryota</taxon>
        <taxon>Metazoa</taxon>
        <taxon>Chordata</taxon>
        <taxon>Craniata</taxon>
        <taxon>Vertebrata</taxon>
        <taxon>Euteleostomi</taxon>
        <taxon>Mammalia</taxon>
        <taxon>Eutheria</taxon>
        <taxon>Laurasiatheria</taxon>
        <taxon>Perissodactyla</taxon>
        <taxon>Equidae</taxon>
        <taxon>Equus</taxon>
    </lineage>
</organism>
<evidence type="ECO:0000256" key="7">
    <source>
        <dbReference type="SAM" id="MobiDB-lite"/>
    </source>
</evidence>
<name>A0A3Q2IHS4_HORSE</name>
<reference evidence="9" key="3">
    <citation type="submission" date="2025-09" db="UniProtKB">
        <authorList>
            <consortium name="Ensembl"/>
        </authorList>
    </citation>
    <scope>IDENTIFICATION</scope>
    <source>
        <strain evidence="9">Thoroughbred</strain>
    </source>
</reference>
<evidence type="ECO:0000313" key="9">
    <source>
        <dbReference type="Ensembl" id="ENSECAP00000045242.2"/>
    </source>
</evidence>
<dbReference type="InParanoid" id="A0A3Q2IHS4"/>
<keyword evidence="6 8" id="KW-0472">Membrane</keyword>
<gene>
    <name evidence="9 11" type="primary">SMIM19</name>
</gene>
<evidence type="ECO:0000256" key="1">
    <source>
        <dbReference type="ARBA" id="ARBA00004167"/>
    </source>
</evidence>
<dbReference type="Ensembl" id="ENSECAT00000058643.2">
    <property type="protein sequence ID" value="ENSECAP00000045242.2"/>
    <property type="gene ID" value="ENSECAG00000000412.4"/>
</dbReference>
<comment type="subcellular location">
    <subcellularLocation>
        <location evidence="1">Membrane</location>
        <topology evidence="1">Single-pass membrane protein</topology>
    </subcellularLocation>
</comment>
<evidence type="ECO:0000313" key="10">
    <source>
        <dbReference type="Proteomes" id="UP000002281"/>
    </source>
</evidence>
<evidence type="ECO:0000256" key="8">
    <source>
        <dbReference type="SAM" id="Phobius"/>
    </source>
</evidence>
<dbReference type="GeneTree" id="ENSGT00390000000436"/>
<dbReference type="Bgee" id="ENSECAG00000000412">
    <property type="expression patterns" value="Expressed in gluteus medius and 23 other cell types or tissues"/>
</dbReference>
<feature type="region of interest" description="Disordered" evidence="7">
    <location>
        <begin position="1"/>
        <end position="192"/>
    </location>
</feature>
<keyword evidence="10" id="KW-1185">Reference proteome</keyword>
<dbReference type="InterPro" id="IPR029368">
    <property type="entry name" value="SMIM19"/>
</dbReference>
<evidence type="ECO:0000256" key="6">
    <source>
        <dbReference type="ARBA" id="ARBA00023136"/>
    </source>
</evidence>
<accession>A0A3Q2IHS4</accession>
<dbReference type="AlphaFoldDB" id="A0A3Q2IHS4"/>
<dbReference type="ExpressionAtlas" id="A0A3Q2IHS4">
    <property type="expression patterns" value="baseline"/>
</dbReference>
<feature type="compositionally biased region" description="Basic and acidic residues" evidence="7">
    <location>
        <begin position="72"/>
        <end position="82"/>
    </location>
</feature>
<feature type="transmembrane region" description="Helical" evidence="8">
    <location>
        <begin position="212"/>
        <end position="229"/>
    </location>
</feature>
<evidence type="ECO:0000256" key="4">
    <source>
        <dbReference type="ARBA" id="ARBA00022692"/>
    </source>
</evidence>
<proteinExistence type="inferred from homology"/>
<dbReference type="PaxDb" id="9796-ENSECAP00000045242"/>
<dbReference type="VGNC" id="VGNC:23345">
    <property type="gene designation" value="SMIM19"/>
</dbReference>